<dbReference type="PROSITE" id="PS50011">
    <property type="entry name" value="PROTEIN_KINASE_DOM"/>
    <property type="match status" value="1"/>
</dbReference>
<organism evidence="4 5">
    <name type="scientific">Trifolium subterraneum</name>
    <name type="common">Subterranean clover</name>
    <dbReference type="NCBI Taxonomy" id="3900"/>
    <lineage>
        <taxon>Eukaryota</taxon>
        <taxon>Viridiplantae</taxon>
        <taxon>Streptophyta</taxon>
        <taxon>Embryophyta</taxon>
        <taxon>Tracheophyta</taxon>
        <taxon>Spermatophyta</taxon>
        <taxon>Magnoliopsida</taxon>
        <taxon>eudicotyledons</taxon>
        <taxon>Gunneridae</taxon>
        <taxon>Pentapetalae</taxon>
        <taxon>rosids</taxon>
        <taxon>fabids</taxon>
        <taxon>Fabales</taxon>
        <taxon>Fabaceae</taxon>
        <taxon>Papilionoideae</taxon>
        <taxon>50 kb inversion clade</taxon>
        <taxon>NPAAA clade</taxon>
        <taxon>Hologalegina</taxon>
        <taxon>IRL clade</taxon>
        <taxon>Trifolieae</taxon>
        <taxon>Trifolium</taxon>
    </lineage>
</organism>
<dbReference type="OrthoDB" id="1894756at2759"/>
<dbReference type="Pfam" id="PF07714">
    <property type="entry name" value="PK_Tyr_Ser-Thr"/>
    <property type="match status" value="1"/>
</dbReference>
<evidence type="ECO:0000256" key="1">
    <source>
        <dbReference type="ARBA" id="ARBA00022741"/>
    </source>
</evidence>
<dbReference type="Gene3D" id="1.10.510.10">
    <property type="entry name" value="Transferase(Phosphotransferase) domain 1"/>
    <property type="match status" value="1"/>
</dbReference>
<dbReference type="Proteomes" id="UP000242715">
    <property type="component" value="Unassembled WGS sequence"/>
</dbReference>
<keyword evidence="1" id="KW-0547">Nucleotide-binding</keyword>
<dbReference type="InterPro" id="IPR050528">
    <property type="entry name" value="L-type_Lectin-RKs"/>
</dbReference>
<dbReference type="SUPFAM" id="SSF56112">
    <property type="entry name" value="Protein kinase-like (PK-like)"/>
    <property type="match status" value="2"/>
</dbReference>
<evidence type="ECO:0000313" key="5">
    <source>
        <dbReference type="Proteomes" id="UP000242715"/>
    </source>
</evidence>
<gene>
    <name evidence="4" type="ORF">TSUD_174780</name>
</gene>
<dbReference type="CDD" id="cd14066">
    <property type="entry name" value="STKc_IRAK"/>
    <property type="match status" value="1"/>
</dbReference>
<dbReference type="EMBL" id="DF973998">
    <property type="protein sequence ID" value="GAU43860.1"/>
    <property type="molecule type" value="Genomic_DNA"/>
</dbReference>
<dbReference type="FunFam" id="1.10.510.10:FF:000723">
    <property type="entry name" value="Receptor like protein kinase S.2"/>
    <property type="match status" value="1"/>
</dbReference>
<dbReference type="Gene3D" id="3.30.200.20">
    <property type="entry name" value="Phosphorylase Kinase, domain 1"/>
    <property type="match status" value="2"/>
</dbReference>
<protein>
    <recommendedName>
        <fullName evidence="3">Protein kinase domain-containing protein</fullName>
    </recommendedName>
</protein>
<dbReference type="AlphaFoldDB" id="A0A2Z6P3Z7"/>
<dbReference type="InterPro" id="IPR011009">
    <property type="entry name" value="Kinase-like_dom_sf"/>
</dbReference>
<name>A0A2Z6P3Z7_TRISU</name>
<feature type="domain" description="Protein kinase" evidence="3">
    <location>
        <begin position="223"/>
        <end position="509"/>
    </location>
</feature>
<evidence type="ECO:0000259" key="3">
    <source>
        <dbReference type="PROSITE" id="PS50011"/>
    </source>
</evidence>
<accession>A0A2Z6P3Z7</accession>
<keyword evidence="2" id="KW-0067">ATP-binding</keyword>
<keyword evidence="5" id="KW-1185">Reference proteome</keyword>
<dbReference type="InterPro" id="IPR000719">
    <property type="entry name" value="Prot_kinase_dom"/>
</dbReference>
<proteinExistence type="predicted"/>
<dbReference type="GO" id="GO:0005524">
    <property type="term" value="F:ATP binding"/>
    <property type="evidence" value="ECO:0007669"/>
    <property type="project" value="UniProtKB-KW"/>
</dbReference>
<dbReference type="GO" id="GO:0051707">
    <property type="term" value="P:response to other organism"/>
    <property type="evidence" value="ECO:0007669"/>
    <property type="project" value="UniProtKB-ARBA"/>
</dbReference>
<dbReference type="InterPro" id="IPR001245">
    <property type="entry name" value="Ser-Thr/Tyr_kinase_cat_dom"/>
</dbReference>
<reference evidence="5" key="1">
    <citation type="journal article" date="2017" name="Front. Plant Sci.">
        <title>Climate Clever Clovers: New Paradigm to Reduce the Environmental Footprint of Ruminants by Breeding Low Methanogenic Forages Utilizing Haplotype Variation.</title>
        <authorList>
            <person name="Kaur P."/>
            <person name="Appels R."/>
            <person name="Bayer P.E."/>
            <person name="Keeble-Gagnere G."/>
            <person name="Wang J."/>
            <person name="Hirakawa H."/>
            <person name="Shirasawa K."/>
            <person name="Vercoe P."/>
            <person name="Stefanova K."/>
            <person name="Durmic Z."/>
            <person name="Nichols P."/>
            <person name="Revell C."/>
            <person name="Isobe S.N."/>
            <person name="Edwards D."/>
            <person name="Erskine W."/>
        </authorList>
    </citation>
    <scope>NUCLEOTIDE SEQUENCE [LARGE SCALE GENOMIC DNA]</scope>
    <source>
        <strain evidence="5">cv. Daliak</strain>
    </source>
</reference>
<evidence type="ECO:0000313" key="4">
    <source>
        <dbReference type="EMBL" id="GAU43860.1"/>
    </source>
</evidence>
<sequence length="540" mass="60889">MDGVQFGVKIGRDNPRIFSYAELFIGSNGFNEEQVLGSGGFGKVYKALLPSDGTLVAVKCCLSEKGRRAIDLAYSDDKIILLDWIRRLCDEGKLIEAADIRPNMKWIVEALSDLSFKLPSLPSFLSHPLYISLSSPSETTTSPSSTSGTISVSENVSLITNYSSSNYVTAAGETVYVTAENKNSGISSSDKPHHHHHNRQRFPVVETPREISYKEIVCATNNFSESRRVAELDFGTAYHGVLDDNCHVLVKRLGMKTCPALRDRFSNELRNLGKLRHRNLVQLRGWCTEHGEMLVVYDYSASRILSQQLLQIHNKGKSSVLEWHHRYTIVKSLASAVLYLHEEWDEQVIHRNITSSAVILEQDMNPRLSSFALAEFLSRNEHGHHVADDANKSVRGIFGYMSPEYVETGEATSAADVYSFGVVVLEVVSGQMAVDFRYQEVLLVKKVHEFVMRKRPLKELADIRLNGEYNEEELMRLVRLGIACTSGDPKLRPSMRQIVSILDGNDKLLNMIKKESREEWRETNYSSLSMIRRIQALGIQ</sequence>
<dbReference type="GO" id="GO:0004672">
    <property type="term" value="F:protein kinase activity"/>
    <property type="evidence" value="ECO:0007669"/>
    <property type="project" value="InterPro"/>
</dbReference>
<dbReference type="FunFam" id="3.30.200.20:FF:000560">
    <property type="entry name" value="Receptor like protein kinase S.2"/>
    <property type="match status" value="1"/>
</dbReference>
<dbReference type="PANTHER" id="PTHR27007">
    <property type="match status" value="1"/>
</dbReference>
<evidence type="ECO:0000256" key="2">
    <source>
        <dbReference type="ARBA" id="ARBA00022840"/>
    </source>
</evidence>